<evidence type="ECO:0000313" key="4">
    <source>
        <dbReference type="EMBL" id="QTD56666.1"/>
    </source>
</evidence>
<protein>
    <submittedName>
        <fullName evidence="4">PaaI family thioesterase</fullName>
    </submittedName>
</protein>
<organism evidence="4 5">
    <name type="scientific">Parasphingorhabdus cellanae</name>
    <dbReference type="NCBI Taxonomy" id="2806553"/>
    <lineage>
        <taxon>Bacteria</taxon>
        <taxon>Pseudomonadati</taxon>
        <taxon>Pseudomonadota</taxon>
        <taxon>Alphaproteobacteria</taxon>
        <taxon>Sphingomonadales</taxon>
        <taxon>Sphingomonadaceae</taxon>
        <taxon>Parasphingorhabdus</taxon>
    </lineage>
</organism>
<evidence type="ECO:0000259" key="3">
    <source>
        <dbReference type="Pfam" id="PF03061"/>
    </source>
</evidence>
<dbReference type="SUPFAM" id="SSF54637">
    <property type="entry name" value="Thioesterase/thiol ester dehydrase-isomerase"/>
    <property type="match status" value="1"/>
</dbReference>
<dbReference type="CDD" id="cd03443">
    <property type="entry name" value="PaaI_thioesterase"/>
    <property type="match status" value="1"/>
</dbReference>
<evidence type="ECO:0000256" key="1">
    <source>
        <dbReference type="ARBA" id="ARBA00008324"/>
    </source>
</evidence>
<gene>
    <name evidence="4" type="ORF">J4G78_03515</name>
</gene>
<dbReference type="InterPro" id="IPR029069">
    <property type="entry name" value="HotDog_dom_sf"/>
</dbReference>
<proteinExistence type="inferred from homology"/>
<dbReference type="Proteomes" id="UP000663923">
    <property type="component" value="Chromosome"/>
</dbReference>
<dbReference type="PANTHER" id="PTHR21660:SF1">
    <property type="entry name" value="ACYL-COENZYME A THIOESTERASE 13"/>
    <property type="match status" value="1"/>
</dbReference>
<dbReference type="Pfam" id="PF03061">
    <property type="entry name" value="4HBT"/>
    <property type="match status" value="1"/>
</dbReference>
<dbReference type="EMBL" id="CP071794">
    <property type="protein sequence ID" value="QTD56666.1"/>
    <property type="molecule type" value="Genomic_DNA"/>
</dbReference>
<keyword evidence="5" id="KW-1185">Reference proteome</keyword>
<dbReference type="InterPro" id="IPR006683">
    <property type="entry name" value="Thioestr_dom"/>
</dbReference>
<dbReference type="PANTHER" id="PTHR21660">
    <property type="entry name" value="THIOESTERASE SUPERFAMILY MEMBER-RELATED"/>
    <property type="match status" value="1"/>
</dbReference>
<accession>A0ABX7T6B6</accession>
<dbReference type="InterPro" id="IPR039298">
    <property type="entry name" value="ACOT13"/>
</dbReference>
<keyword evidence="2" id="KW-0378">Hydrolase</keyword>
<reference evidence="4 5" key="1">
    <citation type="submission" date="2021-03" db="EMBL/GenBank/DDBJ databases">
        <title>Complete genome of Parasphingorhabdus_sp.JHSY0214.</title>
        <authorList>
            <person name="Yoo J.H."/>
            <person name="Bae J.W."/>
        </authorList>
    </citation>
    <scope>NUCLEOTIDE SEQUENCE [LARGE SCALE GENOMIC DNA]</scope>
    <source>
        <strain evidence="4 5">JHSY0214</strain>
    </source>
</reference>
<dbReference type="InterPro" id="IPR003736">
    <property type="entry name" value="PAAI_dom"/>
</dbReference>
<dbReference type="NCBIfam" id="TIGR00369">
    <property type="entry name" value="unchar_dom_1"/>
    <property type="match status" value="1"/>
</dbReference>
<dbReference type="RefSeq" id="WP_207988522.1">
    <property type="nucleotide sequence ID" value="NZ_CP071794.1"/>
</dbReference>
<dbReference type="Gene3D" id="3.10.129.10">
    <property type="entry name" value="Hotdog Thioesterase"/>
    <property type="match status" value="1"/>
</dbReference>
<evidence type="ECO:0000256" key="2">
    <source>
        <dbReference type="ARBA" id="ARBA00022801"/>
    </source>
</evidence>
<comment type="similarity">
    <text evidence="1">Belongs to the thioesterase PaaI family.</text>
</comment>
<feature type="domain" description="Thioesterase" evidence="3">
    <location>
        <begin position="47"/>
        <end position="122"/>
    </location>
</feature>
<sequence>MSDSFFDRHPIPPAPKTLGWELLAEYPSEGRIEIAFRPNGTMLNPRGTVQGGFVAAMLDDTMGPALVSMTDGKEAPITIDMNVTFIHPVSLERVIGKGRVISRTKTTAFLEAELFDETDKLLARATSTARIIGIK</sequence>
<evidence type="ECO:0000313" key="5">
    <source>
        <dbReference type="Proteomes" id="UP000663923"/>
    </source>
</evidence>
<name>A0ABX7T6B6_9SPHN</name>